<evidence type="ECO:0000256" key="1">
    <source>
        <dbReference type="SAM" id="MobiDB-lite"/>
    </source>
</evidence>
<protein>
    <submittedName>
        <fullName evidence="3">DUF748 domain-containing protein</fullName>
    </submittedName>
</protein>
<accession>A0ABW3F5V1</accession>
<dbReference type="Proteomes" id="UP001597128">
    <property type="component" value="Unassembled WGS sequence"/>
</dbReference>
<reference evidence="4" key="1">
    <citation type="journal article" date="2019" name="Int. J. Syst. Evol. Microbiol.">
        <title>The Global Catalogue of Microorganisms (GCM) 10K type strain sequencing project: providing services to taxonomists for standard genome sequencing and annotation.</title>
        <authorList>
            <consortium name="The Broad Institute Genomics Platform"/>
            <consortium name="The Broad Institute Genome Sequencing Center for Infectious Disease"/>
            <person name="Wu L."/>
            <person name="Ma J."/>
        </authorList>
    </citation>
    <scope>NUCLEOTIDE SEQUENCE [LARGE SCALE GENOMIC DNA]</scope>
    <source>
        <strain evidence="4">CCUG 58412</strain>
    </source>
</reference>
<feature type="compositionally biased region" description="Low complexity" evidence="1">
    <location>
        <begin position="833"/>
        <end position="842"/>
    </location>
</feature>
<dbReference type="PANTHER" id="PTHR30441:SF8">
    <property type="entry name" value="DUF748 DOMAIN-CONTAINING PROTEIN"/>
    <property type="match status" value="1"/>
</dbReference>
<keyword evidence="2" id="KW-0812">Transmembrane</keyword>
<dbReference type="PANTHER" id="PTHR30441">
    <property type="entry name" value="DUF748 DOMAIN-CONTAINING PROTEIN"/>
    <property type="match status" value="1"/>
</dbReference>
<organism evidence="3 4">
    <name type="scientific">Methylophilus luteus</name>
    <dbReference type="NCBI Taxonomy" id="640108"/>
    <lineage>
        <taxon>Bacteria</taxon>
        <taxon>Pseudomonadati</taxon>
        <taxon>Pseudomonadota</taxon>
        <taxon>Betaproteobacteria</taxon>
        <taxon>Nitrosomonadales</taxon>
        <taxon>Methylophilaceae</taxon>
        <taxon>Methylophilus</taxon>
    </lineage>
</organism>
<dbReference type="InterPro" id="IPR052894">
    <property type="entry name" value="AsmA-related"/>
</dbReference>
<evidence type="ECO:0000256" key="2">
    <source>
        <dbReference type="SAM" id="Phobius"/>
    </source>
</evidence>
<feature type="region of interest" description="Disordered" evidence="1">
    <location>
        <begin position="814"/>
        <end position="842"/>
    </location>
</feature>
<evidence type="ECO:0000313" key="3">
    <source>
        <dbReference type="EMBL" id="MFD0913223.1"/>
    </source>
</evidence>
<feature type="region of interest" description="Disordered" evidence="1">
    <location>
        <begin position="439"/>
        <end position="459"/>
    </location>
</feature>
<proteinExistence type="predicted"/>
<dbReference type="EMBL" id="JBHTKB010000001">
    <property type="protein sequence ID" value="MFD0913223.1"/>
    <property type="molecule type" value="Genomic_DNA"/>
</dbReference>
<dbReference type="Pfam" id="PF05359">
    <property type="entry name" value="DUF748"/>
    <property type="match status" value="1"/>
</dbReference>
<keyword evidence="2" id="KW-1133">Transmembrane helix</keyword>
<evidence type="ECO:0000313" key="4">
    <source>
        <dbReference type="Proteomes" id="UP001597128"/>
    </source>
</evidence>
<name>A0ABW3F5V1_9PROT</name>
<feature type="transmembrane region" description="Helical" evidence="2">
    <location>
        <begin position="24"/>
        <end position="44"/>
    </location>
</feature>
<keyword evidence="4" id="KW-1185">Reference proteome</keyword>
<sequence>MLNRLTPLLATLRHSLLHSRPQSLTIKIIAGLLLFYFLFAWLAVNPLAKWLLPWVAETQLASKASVEKVSFDPLRLTTTIDHLALTEKSGAPLASFDRLVVDLEFSGLFSWAWKLKQVALDSPRIHLHISKQGRLNWADLIAKLNEEPTPPEKALPRVIIENIVIRHGDIEYLDDHHATPLQASLKPLDFELDGFSTLAEDRGDYLIAAKLPYQGGTLKWKGDFGVNPLASRGTLAIEGLQVAKLALWVNTQALPFQPDAGTFASQLKYDFSLPDQHPRLLLSDARLSLHALAGKLAQGDRLALNQVTLLIKQLLLEQASDTKITTQALNLKLDQLQLQKPQATFSLAAAEASLPGLEFSHSDHAQLSFDKLDLQLQQLQLQHQQKNLLLLPALAIEQVSLNLAERQAAIARILLADGTLSATHHADGTLDWQQALAATAPAQATTPAPAQPQTTPAEKPQTPFHVAINDIAFAHWQLAYLDQQFARPLAATVSDFNLQLALEQQTGLQLKQIKAEARQLSVQSDKKPVAQLASIALTDGSLALDEQKISLGALQLSGLKTQVIRQADQQLNWQALLVAATGNDSVHVQTQTGQTQTPKTQAAGAPALKPAAANKPAWAVGLKRFALQHADIHIEDQATSAPVMLDITDGNLEVADLSQQMARALPVKAGFKLKQGGQFSARGTLTPAPFKTELQLALTDLSLKPFAPYIQQVALLTLQDGSASLQGKLQQSASGTTSFNGGFTVSHWSLLEQASQQAFLRWEKLQGDGLALSLAPNRLQISSLTLDKPQSKFIIYPDRSLNISKVIRNPASAAAESPAAKQEAGKQPPAPPTSSATTDSSAKADFPVAIDSVRINGAELEFADLSLPQPFGTNIHSLGGVINGISSNPAATAQVELDGKVDEYGAARIYGSLQPFQATELTDIKLAFTNLEMNRLTPYSGKFAGRKIESGKLSVNLEYKIKQRQLAGENKFVIKKLTLGEKVDSKDAPDLPLDLAIAILEDSDGVIDLDLPISGSLDDPKFSYGSIMWKAFTNVLTKIVTSPFTALGKLFGSSEKLEAIVFEAGKSAIAPPEMEKLHAVSAALAKRQQLKLGIIPGYDTASDTRAIQEATLRKQVAEEMGVHLQANQAAGPIDLNNPKVQAAIQALHDRLTNKGLLKRLAAKLEKAPEGFYAQAQQALTASIQVTEADLQALAQARAESIQKVLAEAGVIAERTAAAAPVAVKADRDQVPSKLTLDVMKR</sequence>
<keyword evidence="2" id="KW-0472">Membrane</keyword>
<dbReference type="InterPro" id="IPR008023">
    <property type="entry name" value="DUF748"/>
</dbReference>
<comment type="caution">
    <text evidence="3">The sequence shown here is derived from an EMBL/GenBank/DDBJ whole genome shotgun (WGS) entry which is preliminary data.</text>
</comment>
<dbReference type="RefSeq" id="WP_379056507.1">
    <property type="nucleotide sequence ID" value="NZ_JBHTKB010000001.1"/>
</dbReference>
<gene>
    <name evidence="3" type="ORF">ACFQ1Z_06670</name>
</gene>